<dbReference type="EMBL" id="BNDY01000002">
    <property type="protein sequence ID" value="GHI36471.1"/>
    <property type="molecule type" value="Genomic_DNA"/>
</dbReference>
<proteinExistence type="predicted"/>
<protein>
    <submittedName>
        <fullName evidence="1">Uncharacterized protein</fullName>
    </submittedName>
</protein>
<gene>
    <name evidence="1" type="ORF">Sviol_08790</name>
</gene>
<evidence type="ECO:0000313" key="1">
    <source>
        <dbReference type="EMBL" id="GHI36471.1"/>
    </source>
</evidence>
<sequence length="59" mass="6233">MVPHHISGWPAHSYGVATRIVPAHRPEVVPMAASATAPPPATNLKRIVAASLIGTTIEW</sequence>
<dbReference type="Proteomes" id="UP001050808">
    <property type="component" value="Unassembled WGS sequence"/>
</dbReference>
<name>A0ABQ3QGQ8_9ACTN</name>
<organism evidence="1 2">
    <name type="scientific">Streptomyces violascens</name>
    <dbReference type="NCBI Taxonomy" id="67381"/>
    <lineage>
        <taxon>Bacteria</taxon>
        <taxon>Bacillati</taxon>
        <taxon>Actinomycetota</taxon>
        <taxon>Actinomycetes</taxon>
        <taxon>Kitasatosporales</taxon>
        <taxon>Streptomycetaceae</taxon>
        <taxon>Streptomyces</taxon>
    </lineage>
</organism>
<comment type="caution">
    <text evidence="1">The sequence shown here is derived from an EMBL/GenBank/DDBJ whole genome shotgun (WGS) entry which is preliminary data.</text>
</comment>
<keyword evidence="2" id="KW-1185">Reference proteome</keyword>
<evidence type="ECO:0000313" key="2">
    <source>
        <dbReference type="Proteomes" id="UP001050808"/>
    </source>
</evidence>
<reference evidence="1" key="1">
    <citation type="submission" date="2024-05" db="EMBL/GenBank/DDBJ databases">
        <title>Whole genome shotgun sequence of Streptomyces violascens NBRC 12920.</title>
        <authorList>
            <person name="Komaki H."/>
            <person name="Tamura T."/>
        </authorList>
    </citation>
    <scope>NUCLEOTIDE SEQUENCE</scope>
    <source>
        <strain evidence="1">NBRC 12920</strain>
    </source>
</reference>
<accession>A0ABQ3QGQ8</accession>